<proteinExistence type="predicted"/>
<dbReference type="EMBL" id="LXHE01000002">
    <property type="protein sequence ID" value="OAV01715.1"/>
    <property type="molecule type" value="Genomic_DNA"/>
</dbReference>
<organism evidence="1 2">
    <name type="scientific">Moraxella catarrhalis</name>
    <name type="common">Branhamella catarrhalis</name>
    <dbReference type="NCBI Taxonomy" id="480"/>
    <lineage>
        <taxon>Bacteria</taxon>
        <taxon>Pseudomonadati</taxon>
        <taxon>Pseudomonadota</taxon>
        <taxon>Gammaproteobacteria</taxon>
        <taxon>Moraxellales</taxon>
        <taxon>Moraxellaceae</taxon>
        <taxon>Moraxella</taxon>
    </lineage>
</organism>
<gene>
    <name evidence="1" type="ORF">AO382_0081</name>
</gene>
<protein>
    <submittedName>
        <fullName evidence="1">Uncharacterized protein</fullName>
    </submittedName>
</protein>
<evidence type="ECO:0000313" key="1">
    <source>
        <dbReference type="EMBL" id="OAV01715.1"/>
    </source>
</evidence>
<dbReference type="Proteomes" id="UP000078446">
    <property type="component" value="Unassembled WGS sequence"/>
</dbReference>
<evidence type="ECO:0000313" key="2">
    <source>
        <dbReference type="Proteomes" id="UP000078446"/>
    </source>
</evidence>
<name>A0A7Z0UZN2_MORCA</name>
<reference evidence="1 2" key="1">
    <citation type="journal article" date="2016" name="Genome Biol. Evol.">
        <title>Comparative Genomic Analyses of the Moraxella catarrhalis Serosensitive and Seroresistant Lineages Demonstrate Their Independent Evolution.</title>
        <authorList>
            <person name="Earl J.P."/>
            <person name="de Vries S.P."/>
            <person name="Ahmed A."/>
            <person name="Powell E."/>
            <person name="Schultz M.P."/>
            <person name="Hermans P.W."/>
            <person name="Hill D.J."/>
            <person name="Zhou Z."/>
            <person name="Constantinidou C.I."/>
            <person name="Hu F.Z."/>
            <person name="Bootsma H.J."/>
            <person name="Ehrlich G.D."/>
        </authorList>
    </citation>
    <scope>NUCLEOTIDE SEQUENCE [LARGE SCALE GENOMIC DNA]</scope>
    <source>
        <strain evidence="1 2">Z7574</strain>
    </source>
</reference>
<comment type="caution">
    <text evidence="1">The sequence shown here is derived from an EMBL/GenBank/DDBJ whole genome shotgun (WGS) entry which is preliminary data.</text>
</comment>
<accession>A0A7Z0UZN2</accession>
<dbReference type="AlphaFoldDB" id="A0A7Z0UZN2"/>
<sequence>MSHNKHQSNYQPIKERVKQHFSHDYHRLAIKNHSAHHDLTYNEFTNSGFLSIKG</sequence>